<feature type="compositionally biased region" description="Gly residues" evidence="1">
    <location>
        <begin position="140"/>
        <end position="149"/>
    </location>
</feature>
<name>A0A6J4KDJ3_9BACT</name>
<sequence length="179" mass="18891">GDRVPPPPRPRAALSPAPAGGRRPLRGHLVGVCRAARAGARGGAGDPGAGRPRRVVHLSRAVARRRPLPPARRHLHGLLRQRAHAGGDERRPLAHHRPVPGRVAGRGRRSAGAGRGRAGRSRAPRLGRRGDRRARPARGGRAGDGGEGGELAPAAATRMDAGARAHGRRPPHRRTHFPM</sequence>
<gene>
    <name evidence="2" type="ORF">AVDCRST_MAG68-594</name>
</gene>
<feature type="compositionally biased region" description="Basic residues" evidence="1">
    <location>
        <begin position="165"/>
        <end position="179"/>
    </location>
</feature>
<feature type="region of interest" description="Disordered" evidence="1">
    <location>
        <begin position="1"/>
        <end position="26"/>
    </location>
</feature>
<organism evidence="2">
    <name type="scientific">uncultured Gemmatimonadota bacterium</name>
    <dbReference type="NCBI Taxonomy" id="203437"/>
    <lineage>
        <taxon>Bacteria</taxon>
        <taxon>Pseudomonadati</taxon>
        <taxon>Gemmatimonadota</taxon>
        <taxon>environmental samples</taxon>
    </lineage>
</organism>
<feature type="non-terminal residue" evidence="2">
    <location>
        <position position="1"/>
    </location>
</feature>
<feature type="compositionally biased region" description="Low complexity" evidence="1">
    <location>
        <begin position="150"/>
        <end position="164"/>
    </location>
</feature>
<dbReference type="AlphaFoldDB" id="A0A6J4KDJ3"/>
<protein>
    <submittedName>
        <fullName evidence="2">Uncharacterized protein</fullName>
    </submittedName>
</protein>
<feature type="compositionally biased region" description="Basic residues" evidence="1">
    <location>
        <begin position="93"/>
        <end position="109"/>
    </location>
</feature>
<dbReference type="EMBL" id="CADCTW010000032">
    <property type="protein sequence ID" value="CAA9302700.1"/>
    <property type="molecule type" value="Genomic_DNA"/>
</dbReference>
<feature type="compositionally biased region" description="Basic residues" evidence="1">
    <location>
        <begin position="60"/>
        <end position="83"/>
    </location>
</feature>
<feature type="non-terminal residue" evidence="2">
    <location>
        <position position="179"/>
    </location>
</feature>
<feature type="region of interest" description="Disordered" evidence="1">
    <location>
        <begin position="60"/>
        <end position="179"/>
    </location>
</feature>
<feature type="compositionally biased region" description="Pro residues" evidence="1">
    <location>
        <begin position="1"/>
        <end position="10"/>
    </location>
</feature>
<evidence type="ECO:0000313" key="2">
    <source>
        <dbReference type="EMBL" id="CAA9302700.1"/>
    </source>
</evidence>
<feature type="compositionally biased region" description="Low complexity" evidence="1">
    <location>
        <begin position="11"/>
        <end position="22"/>
    </location>
</feature>
<evidence type="ECO:0000256" key="1">
    <source>
        <dbReference type="SAM" id="MobiDB-lite"/>
    </source>
</evidence>
<accession>A0A6J4KDJ3</accession>
<feature type="compositionally biased region" description="Basic residues" evidence="1">
    <location>
        <begin position="117"/>
        <end position="138"/>
    </location>
</feature>
<reference evidence="2" key="1">
    <citation type="submission" date="2020-02" db="EMBL/GenBank/DDBJ databases">
        <authorList>
            <person name="Meier V. D."/>
        </authorList>
    </citation>
    <scope>NUCLEOTIDE SEQUENCE</scope>
    <source>
        <strain evidence="2">AVDCRST_MAG68</strain>
    </source>
</reference>
<proteinExistence type="predicted"/>